<dbReference type="EMBL" id="ABWN01000019">
    <property type="protein sequence ID" value="EFF69376.1"/>
    <property type="molecule type" value="Genomic_DNA"/>
</dbReference>
<proteinExistence type="predicted"/>
<keyword evidence="1" id="KW-0472">Membrane</keyword>
<name>D4RXL4_9FIRM</name>
<organism evidence="3 4">
    <name type="scientific">Eshraghiella crossota DSM 2876</name>
    <dbReference type="NCBI Taxonomy" id="511680"/>
    <lineage>
        <taxon>Bacteria</taxon>
        <taxon>Bacillati</taxon>
        <taxon>Bacillota</taxon>
        <taxon>Clostridia</taxon>
        <taxon>Lachnospirales</taxon>
        <taxon>Lachnospiraceae</taxon>
        <taxon>Eshraghiella</taxon>
    </lineage>
</organism>
<evidence type="ECO:0000313" key="4">
    <source>
        <dbReference type="Proteomes" id="UP000006238"/>
    </source>
</evidence>
<sequence>MVILIVISFALEAFIIELYCRKSFTAKVRLDKRLIVYTVIYGVLTALYSEEVFFRNVLLEVIAGVLIMYFLFENSVISAIKNSIILMIVNNASKILVGEISAHIDDGFLYGDISYKNYIIMLAVEFIYMGIVMFLIHIQKKSPEKTVKTKAEECLTTVILACAMGLICIMVGMIYAVDSHKPIEWLLMCAILVLITALVLSAILIKCIKKENAEYIHEQKRKTDKLYIGSIRRKDEGLEFFTNEIKNNLETLAALNERGESEKVTKYIDELFRKSNLKATVDISSDKLLSAVIYRYYNEALSRNIKFTYDVRNVDIGKIEEIDITSILCDLLDNAMKVCDHENPFIEITIHEGQPAGTIVISVACSSEKEQLMESREYVSTNIKKTVKKYNGDINIYFQDEDKTLHITVILYEDIIENENTNMR</sequence>
<feature type="transmembrane region" description="Helical" evidence="1">
    <location>
        <begin position="53"/>
        <end position="72"/>
    </location>
</feature>
<dbReference type="Pfam" id="PF14501">
    <property type="entry name" value="HATPase_c_5"/>
    <property type="match status" value="1"/>
</dbReference>
<dbReference type="eggNOG" id="COG0642">
    <property type="taxonomic scope" value="Bacteria"/>
</dbReference>
<dbReference type="InterPro" id="IPR036890">
    <property type="entry name" value="HATPase_C_sf"/>
</dbReference>
<dbReference type="HOGENOM" id="CLU_640449_0_0_9"/>
<dbReference type="AlphaFoldDB" id="D4RXL4"/>
<dbReference type="GeneID" id="98919363"/>
<dbReference type="InterPro" id="IPR032834">
    <property type="entry name" value="NatK-like_C"/>
</dbReference>
<dbReference type="Gene3D" id="3.30.565.10">
    <property type="entry name" value="Histidine kinase-like ATPase, C-terminal domain"/>
    <property type="match status" value="1"/>
</dbReference>
<dbReference type="Proteomes" id="UP000006238">
    <property type="component" value="Unassembled WGS sequence"/>
</dbReference>
<feature type="transmembrane region" description="Helical" evidence="1">
    <location>
        <begin position="116"/>
        <end position="136"/>
    </location>
</feature>
<protein>
    <recommendedName>
        <fullName evidence="2">Sensor histidine kinase NatK-like C-terminal domain-containing protein</fullName>
    </recommendedName>
</protein>
<evidence type="ECO:0000256" key="1">
    <source>
        <dbReference type="SAM" id="Phobius"/>
    </source>
</evidence>
<evidence type="ECO:0000313" key="3">
    <source>
        <dbReference type="EMBL" id="EFF69376.1"/>
    </source>
</evidence>
<dbReference type="SUPFAM" id="SSF55874">
    <property type="entry name" value="ATPase domain of HSP90 chaperone/DNA topoisomerase II/histidine kinase"/>
    <property type="match status" value="1"/>
</dbReference>
<comment type="caution">
    <text evidence="3">The sequence shown here is derived from an EMBL/GenBank/DDBJ whole genome shotgun (WGS) entry which is preliminary data.</text>
</comment>
<feature type="transmembrane region" description="Helical" evidence="1">
    <location>
        <begin position="157"/>
        <end position="177"/>
    </location>
</feature>
<feature type="domain" description="Sensor histidine kinase NatK-like C-terminal" evidence="2">
    <location>
        <begin position="320"/>
        <end position="408"/>
    </location>
</feature>
<accession>D4RXL4</accession>
<keyword evidence="4" id="KW-1185">Reference proteome</keyword>
<feature type="transmembrane region" description="Helical" evidence="1">
    <location>
        <begin position="30"/>
        <end position="47"/>
    </location>
</feature>
<keyword evidence="1" id="KW-0812">Transmembrane</keyword>
<feature type="transmembrane region" description="Helical" evidence="1">
    <location>
        <begin position="183"/>
        <end position="205"/>
    </location>
</feature>
<evidence type="ECO:0000259" key="2">
    <source>
        <dbReference type="Pfam" id="PF14501"/>
    </source>
</evidence>
<dbReference type="RefSeq" id="WP_005601497.1">
    <property type="nucleotide sequence ID" value="NZ_GG663520.1"/>
</dbReference>
<reference evidence="3 4" key="1">
    <citation type="submission" date="2010-02" db="EMBL/GenBank/DDBJ databases">
        <authorList>
            <person name="Weinstock G."/>
            <person name="Sodergren E."/>
            <person name="Clifton S."/>
            <person name="Fulton L."/>
            <person name="Fulton B."/>
            <person name="Courtney L."/>
            <person name="Fronick C."/>
            <person name="Harrison M."/>
            <person name="Strong C."/>
            <person name="Farmer C."/>
            <person name="Delahaunty K."/>
            <person name="Markovic C."/>
            <person name="Hall O."/>
            <person name="Minx P."/>
            <person name="Tomlinson C."/>
            <person name="Mitreva M."/>
            <person name="Nelson J."/>
            <person name="Hou S."/>
            <person name="Wollam A."/>
            <person name="Pepin K.H."/>
            <person name="Johnson M."/>
            <person name="Bhonagiri V."/>
            <person name="Zhang X."/>
            <person name="Suruliraj S."/>
            <person name="Warren W."/>
            <person name="Chinwalla A."/>
            <person name="Mardis E.R."/>
            <person name="Wilson R.K."/>
        </authorList>
    </citation>
    <scope>NUCLEOTIDE SEQUENCE [LARGE SCALE GENOMIC DNA]</scope>
    <source>
        <strain evidence="3 4">DSM 2876</strain>
    </source>
</reference>
<keyword evidence="1" id="KW-1133">Transmembrane helix</keyword>
<gene>
    <name evidence="3" type="ORF">BUTYVIB_00565</name>
</gene>